<comment type="caution">
    <text evidence="2">The sequence shown here is derived from an EMBL/GenBank/DDBJ whole genome shotgun (WGS) entry which is preliminary data.</text>
</comment>
<proteinExistence type="predicted"/>
<dbReference type="EMBL" id="AEAG01002509">
    <property type="protein sequence ID" value="EGH26565.1"/>
    <property type="molecule type" value="Genomic_DNA"/>
</dbReference>
<keyword evidence="1" id="KW-0812">Transmembrane</keyword>
<evidence type="ECO:0000313" key="3">
    <source>
        <dbReference type="Proteomes" id="UP000003465"/>
    </source>
</evidence>
<accession>A0A656GM42</accession>
<feature type="transmembrane region" description="Helical" evidence="1">
    <location>
        <begin position="15"/>
        <end position="34"/>
    </location>
</feature>
<evidence type="ECO:0000256" key="1">
    <source>
        <dbReference type="SAM" id="Phobius"/>
    </source>
</evidence>
<sequence length="49" mass="5905">ENIRLLQTFPRELQACYGIICFSILFILNFLFMWSAPLDRFHIKQSTRL</sequence>
<dbReference type="AlphaFoldDB" id="A0A656GM42"/>
<protein>
    <submittedName>
        <fullName evidence="2">Uncharacterized protein</fullName>
    </submittedName>
</protein>
<feature type="non-terminal residue" evidence="2">
    <location>
        <position position="1"/>
    </location>
</feature>
<keyword evidence="1" id="KW-0472">Membrane</keyword>
<evidence type="ECO:0000313" key="2">
    <source>
        <dbReference type="EMBL" id="EGH26565.1"/>
    </source>
</evidence>
<feature type="non-terminal residue" evidence="2">
    <location>
        <position position="49"/>
    </location>
</feature>
<gene>
    <name evidence="2" type="ORF">PSYMO_35966</name>
</gene>
<organism evidence="2 3">
    <name type="scientific">Pseudomonas amygdali pv. mori str. 301020</name>
    <dbReference type="NCBI Taxonomy" id="629261"/>
    <lineage>
        <taxon>Bacteria</taxon>
        <taxon>Pseudomonadati</taxon>
        <taxon>Pseudomonadota</taxon>
        <taxon>Gammaproteobacteria</taxon>
        <taxon>Pseudomonadales</taxon>
        <taxon>Pseudomonadaceae</taxon>
        <taxon>Pseudomonas</taxon>
        <taxon>Pseudomonas amygdali</taxon>
    </lineage>
</organism>
<keyword evidence="1" id="KW-1133">Transmembrane helix</keyword>
<name>A0A656GM42_PSEA0</name>
<reference evidence="2 3" key="1">
    <citation type="journal article" date="2011" name="PLoS Pathog.">
        <title>Dynamic evolution of pathogenicity revealed by sequencing and comparative genomics of 19 Pseudomonas syringae isolates.</title>
        <authorList>
            <person name="Baltrus D.A."/>
            <person name="Nishimura M.T."/>
            <person name="Romanchuk A."/>
            <person name="Chang J.H."/>
            <person name="Mukhtar M.S."/>
            <person name="Cherkis K."/>
            <person name="Roach J."/>
            <person name="Grant S.R."/>
            <person name="Jones C.D."/>
            <person name="Dangl J.L."/>
        </authorList>
    </citation>
    <scope>NUCLEOTIDE SEQUENCE [LARGE SCALE GENOMIC DNA]</scope>
    <source>
        <strain evidence="2 3">301020</strain>
    </source>
</reference>
<dbReference type="Proteomes" id="UP000003465">
    <property type="component" value="Unassembled WGS sequence"/>
</dbReference>